<feature type="transmembrane region" description="Helical" evidence="7">
    <location>
        <begin position="20"/>
        <end position="41"/>
    </location>
</feature>
<dbReference type="PROSITE" id="PS50939">
    <property type="entry name" value="CYTOCHROME_B561"/>
    <property type="match status" value="1"/>
</dbReference>
<evidence type="ECO:0000256" key="7">
    <source>
        <dbReference type="SAM" id="Phobius"/>
    </source>
</evidence>
<evidence type="ECO:0000256" key="5">
    <source>
        <dbReference type="ARBA" id="ARBA00022989"/>
    </source>
</evidence>
<evidence type="ECO:0000256" key="1">
    <source>
        <dbReference type="ARBA" id="ARBA00004370"/>
    </source>
</evidence>
<comment type="caution">
    <text evidence="9">The sequence shown here is derived from an EMBL/GenBank/DDBJ whole genome shotgun (WGS) entry which is preliminary data.</text>
</comment>
<organism evidence="9 10">
    <name type="scientific">Gnathostoma spinigerum</name>
    <dbReference type="NCBI Taxonomy" id="75299"/>
    <lineage>
        <taxon>Eukaryota</taxon>
        <taxon>Metazoa</taxon>
        <taxon>Ecdysozoa</taxon>
        <taxon>Nematoda</taxon>
        <taxon>Chromadorea</taxon>
        <taxon>Rhabditida</taxon>
        <taxon>Spirurina</taxon>
        <taxon>Gnathostomatomorpha</taxon>
        <taxon>Gnathostomatoidea</taxon>
        <taxon>Gnathostomatidae</taxon>
        <taxon>Gnathostoma</taxon>
    </lineage>
</organism>
<accession>A0ABD6E5X6</accession>
<keyword evidence="3 7" id="KW-0812">Transmembrane</keyword>
<reference evidence="9 10" key="1">
    <citation type="submission" date="2024-08" db="EMBL/GenBank/DDBJ databases">
        <title>Gnathostoma spinigerum genome.</title>
        <authorList>
            <person name="Gonzalez-Bertolin B."/>
            <person name="Monzon S."/>
            <person name="Zaballos A."/>
            <person name="Jimenez P."/>
            <person name="Dekumyoy P."/>
            <person name="Varona S."/>
            <person name="Cuesta I."/>
            <person name="Sumanam S."/>
            <person name="Adisakwattana P."/>
            <person name="Gasser R.B."/>
            <person name="Hernandez-Gonzalez A."/>
            <person name="Young N.D."/>
            <person name="Perteguer M.J."/>
        </authorList>
    </citation>
    <scope>NUCLEOTIDE SEQUENCE [LARGE SCALE GENOMIC DNA]</scope>
    <source>
        <strain evidence="9">AL3</strain>
        <tissue evidence="9">Liver</tissue>
    </source>
</reference>
<protein>
    <recommendedName>
        <fullName evidence="8">Cytochrome b561 domain-containing protein</fullName>
    </recommendedName>
</protein>
<feature type="domain" description="Cytochrome b561" evidence="8">
    <location>
        <begin position="26"/>
        <end position="81"/>
    </location>
</feature>
<evidence type="ECO:0000256" key="6">
    <source>
        <dbReference type="ARBA" id="ARBA00023136"/>
    </source>
</evidence>
<keyword evidence="4" id="KW-0249">Electron transport</keyword>
<name>A0ABD6E5X6_9BILA</name>
<dbReference type="AlphaFoldDB" id="A0ABD6E5X6"/>
<keyword evidence="6 7" id="KW-0472">Membrane</keyword>
<feature type="transmembrane region" description="Helical" evidence="7">
    <location>
        <begin position="61"/>
        <end position="80"/>
    </location>
</feature>
<proteinExistence type="predicted"/>
<dbReference type="Gene3D" id="1.20.120.1770">
    <property type="match status" value="1"/>
</dbReference>
<gene>
    <name evidence="9" type="ORF">AB6A40_002117</name>
</gene>
<evidence type="ECO:0000313" key="9">
    <source>
        <dbReference type="EMBL" id="MFH4975408.1"/>
    </source>
</evidence>
<dbReference type="GO" id="GO:0016020">
    <property type="term" value="C:membrane"/>
    <property type="evidence" value="ECO:0007669"/>
    <property type="project" value="UniProtKB-SubCell"/>
</dbReference>
<evidence type="ECO:0000256" key="2">
    <source>
        <dbReference type="ARBA" id="ARBA00022448"/>
    </source>
</evidence>
<dbReference type="Proteomes" id="UP001608902">
    <property type="component" value="Unassembled WGS sequence"/>
</dbReference>
<keyword evidence="2" id="KW-0813">Transport</keyword>
<keyword evidence="5 7" id="KW-1133">Transmembrane helix</keyword>
<evidence type="ECO:0000259" key="8">
    <source>
        <dbReference type="PROSITE" id="PS50939"/>
    </source>
</evidence>
<dbReference type="InterPro" id="IPR006593">
    <property type="entry name" value="Cyt_b561/ferric_Rdtase_TM"/>
</dbReference>
<evidence type="ECO:0000256" key="4">
    <source>
        <dbReference type="ARBA" id="ARBA00022982"/>
    </source>
</evidence>
<evidence type="ECO:0000256" key="3">
    <source>
        <dbReference type="ARBA" id="ARBA00022692"/>
    </source>
</evidence>
<dbReference type="EMBL" id="JBGFUD010000888">
    <property type="protein sequence ID" value="MFH4975408.1"/>
    <property type="molecule type" value="Genomic_DNA"/>
</dbReference>
<sequence>MSFLQDSYVMLNDRQSGRFFNIMLGFSQLCGAFAIIAAVIWMGSYENGFAWSDDPERQFHYHPTFMTMGLIFLFGEGRCLV</sequence>
<comment type="subcellular location">
    <subcellularLocation>
        <location evidence="1">Membrane</location>
    </subcellularLocation>
</comment>
<evidence type="ECO:0000313" key="10">
    <source>
        <dbReference type="Proteomes" id="UP001608902"/>
    </source>
</evidence>
<keyword evidence="10" id="KW-1185">Reference proteome</keyword>